<name>A0A8S1KKD6_PARPR</name>
<protein>
    <recommendedName>
        <fullName evidence="3">Nudix hydrolase domain-containing protein</fullName>
    </recommendedName>
</protein>
<keyword evidence="2" id="KW-1185">Reference proteome</keyword>
<dbReference type="Proteomes" id="UP000688137">
    <property type="component" value="Unassembled WGS sequence"/>
</dbReference>
<dbReference type="OMA" id="HSFNECK"/>
<organism evidence="1 2">
    <name type="scientific">Paramecium primaurelia</name>
    <dbReference type="NCBI Taxonomy" id="5886"/>
    <lineage>
        <taxon>Eukaryota</taxon>
        <taxon>Sar</taxon>
        <taxon>Alveolata</taxon>
        <taxon>Ciliophora</taxon>
        <taxon>Intramacronucleata</taxon>
        <taxon>Oligohymenophorea</taxon>
        <taxon>Peniculida</taxon>
        <taxon>Parameciidae</taxon>
        <taxon>Paramecium</taxon>
    </lineage>
</organism>
<proteinExistence type="predicted"/>
<dbReference type="AlphaFoldDB" id="A0A8S1KKD6"/>
<comment type="caution">
    <text evidence="1">The sequence shown here is derived from an EMBL/GenBank/DDBJ whole genome shotgun (WGS) entry which is preliminary data.</text>
</comment>
<reference evidence="1" key="1">
    <citation type="submission" date="2021-01" db="EMBL/GenBank/DDBJ databases">
        <authorList>
            <consortium name="Genoscope - CEA"/>
            <person name="William W."/>
        </authorList>
    </citation>
    <scope>NUCLEOTIDE SEQUENCE</scope>
</reference>
<sequence>MQKITGSGVMIFIKHKEETLVLLLQNIRKKQLVLMEPGGIQETGLSSMSNALKELYEETFAGLSKADLDEEHKVLVNFEYLCYTVYIKIDDLKFFQEVMGMNQKILKMSNNRSLHSFNECKGFNLINLKDLANVNYEYYEQDNNKIPLHQRTKGAFKQLQDKKIIEKDLSIQLPLFQCSLDKIRIKNPKSPLHVLNNQYTYVIH</sequence>
<evidence type="ECO:0000313" key="1">
    <source>
        <dbReference type="EMBL" id="CAD8055538.1"/>
    </source>
</evidence>
<dbReference type="EMBL" id="CAJJDM010000021">
    <property type="protein sequence ID" value="CAD8055538.1"/>
    <property type="molecule type" value="Genomic_DNA"/>
</dbReference>
<accession>A0A8S1KKD6</accession>
<evidence type="ECO:0000313" key="2">
    <source>
        <dbReference type="Proteomes" id="UP000688137"/>
    </source>
</evidence>
<evidence type="ECO:0008006" key="3">
    <source>
        <dbReference type="Google" id="ProtNLM"/>
    </source>
</evidence>
<gene>
    <name evidence="1" type="ORF">PPRIM_AZ9-3.1.T0230231</name>
</gene>